<dbReference type="SMART" id="SM00331">
    <property type="entry name" value="PP2C_SIG"/>
    <property type="match status" value="1"/>
</dbReference>
<comment type="caution">
    <text evidence="2">The sequence shown here is derived from an EMBL/GenBank/DDBJ whole genome shotgun (WGS) entry which is preliminary data.</text>
</comment>
<sequence length="391" mass="43601">MNVSLDVCSKSLNKREEELCGDTVEIVKTADADIIILSDGMGSGVKANILSTLTTRILGTMLKNGETIEDCVETIAMTLPICKVRQVAYSTFAILQIFRDGRAYLVEYDTPACIVIRDGQKLEIEHTERELSGKIIREYRFNIQEDDYFVMMSDGVTHAGVGGLYGFGWGRTRVGEFIQQRFNDTKMTAARLASYVINECSQLYHQRPGDDTTVVVAKVTARMDLNIFTGPPTKREDDESAIREFMRSQGLHVVSGGTSATIAARVLNKHIKASLIYEDPDIPPTAEIDGLDLVTEGVLTLNRAVSMMHEYNEGRQNQSFFKRLDEKNGGSQLAKLIIERCTHLHLFVGEAMNPAHQAAGLPFDLSVRMRLVDKIVEEGRKMGKTVSVKYY</sequence>
<dbReference type="Proteomes" id="UP000260773">
    <property type="component" value="Unassembled WGS sequence"/>
</dbReference>
<dbReference type="PANTHER" id="PTHR35801:SF1">
    <property type="entry name" value="PHOSPHOSERINE PHOSPHATASE RSBX"/>
    <property type="match status" value="1"/>
</dbReference>
<dbReference type="AlphaFoldDB" id="A0A3E2TRJ0"/>
<proteinExistence type="predicted"/>
<dbReference type="Pfam" id="PF07228">
    <property type="entry name" value="SpoIIE"/>
    <property type="match status" value="1"/>
</dbReference>
<name>A0A3E2TRJ0_9FIRM</name>
<feature type="domain" description="PPM-type phosphatase" evidence="1">
    <location>
        <begin position="4"/>
        <end position="219"/>
    </location>
</feature>
<accession>A0A3E2TRJ0</accession>
<dbReference type="SUPFAM" id="SSF81606">
    <property type="entry name" value="PP2C-like"/>
    <property type="match status" value="1"/>
</dbReference>
<dbReference type="EMBL" id="QVEP01000005">
    <property type="protein sequence ID" value="RGB81490.1"/>
    <property type="molecule type" value="Genomic_DNA"/>
</dbReference>
<dbReference type="Gene3D" id="3.60.40.10">
    <property type="entry name" value="PPM-type phosphatase domain"/>
    <property type="match status" value="1"/>
</dbReference>
<protein>
    <submittedName>
        <fullName evidence="2">Serine/threonine-protein phosphatase</fullName>
    </submittedName>
</protein>
<dbReference type="RefSeq" id="WP_117527189.1">
    <property type="nucleotide sequence ID" value="NZ_JAQCWV010000027.1"/>
</dbReference>
<gene>
    <name evidence="2" type="ORF">DW070_03325</name>
</gene>
<evidence type="ECO:0000259" key="1">
    <source>
        <dbReference type="SMART" id="SM00331"/>
    </source>
</evidence>
<dbReference type="PANTHER" id="PTHR35801">
    <property type="entry name" value="PHOSPHOSERINE PHOSPHATASE RSBX"/>
    <property type="match status" value="1"/>
</dbReference>
<evidence type="ECO:0000313" key="3">
    <source>
        <dbReference type="Proteomes" id="UP000260773"/>
    </source>
</evidence>
<dbReference type="InterPro" id="IPR039248">
    <property type="entry name" value="Ptase_RsbX"/>
</dbReference>
<reference evidence="2 3" key="1">
    <citation type="submission" date="2018-08" db="EMBL/GenBank/DDBJ databases">
        <title>A genome reference for cultivated species of the human gut microbiota.</title>
        <authorList>
            <person name="Zou Y."/>
            <person name="Xue W."/>
            <person name="Luo G."/>
        </authorList>
    </citation>
    <scope>NUCLEOTIDE SEQUENCE [LARGE SCALE GENOMIC DNA]</scope>
    <source>
        <strain evidence="2 3">AF45-17</strain>
    </source>
</reference>
<dbReference type="InterPro" id="IPR001932">
    <property type="entry name" value="PPM-type_phosphatase-like_dom"/>
</dbReference>
<dbReference type="InterPro" id="IPR036457">
    <property type="entry name" value="PPM-type-like_dom_sf"/>
</dbReference>
<organism evidence="2 3">
    <name type="scientific">Coprococcus catus</name>
    <dbReference type="NCBI Taxonomy" id="116085"/>
    <lineage>
        <taxon>Bacteria</taxon>
        <taxon>Bacillati</taxon>
        <taxon>Bacillota</taxon>
        <taxon>Clostridia</taxon>
        <taxon>Lachnospirales</taxon>
        <taxon>Lachnospiraceae</taxon>
        <taxon>Coprococcus</taxon>
    </lineage>
</organism>
<evidence type="ECO:0000313" key="2">
    <source>
        <dbReference type="EMBL" id="RGB81490.1"/>
    </source>
</evidence>